<feature type="domain" description="WRKY19-like zinc finger" evidence="1">
    <location>
        <begin position="8"/>
        <end position="29"/>
    </location>
</feature>
<dbReference type="Pfam" id="PF24906">
    <property type="entry name" value="Zf_WRKY19"/>
    <property type="match status" value="2"/>
</dbReference>
<organism evidence="2 3">
    <name type="scientific">Skeletonema marinoi</name>
    <dbReference type="NCBI Taxonomy" id="267567"/>
    <lineage>
        <taxon>Eukaryota</taxon>
        <taxon>Sar</taxon>
        <taxon>Stramenopiles</taxon>
        <taxon>Ochrophyta</taxon>
        <taxon>Bacillariophyta</taxon>
        <taxon>Coscinodiscophyceae</taxon>
        <taxon>Thalassiosirophycidae</taxon>
        <taxon>Thalassiosirales</taxon>
        <taxon>Skeletonemataceae</taxon>
        <taxon>Skeletonema</taxon>
        <taxon>Skeletonema marinoi-dohrnii complex</taxon>
    </lineage>
</organism>
<sequence length="161" mass="17601">MSNGAKLKRCSKEGCTNQIINGGVCVRHGAKVKLCSNEGCLNHTKKGGVCFRHGAKVKRKLCSSVGCTNYVQRNGVCIRHGAKGNRRSITKDVVRIESSKEVSAVDMGQRSKYLASNDALIIPNEEDCAEGCRRHGARRNPHDESTTFGLSCRSVKRLQLI</sequence>
<dbReference type="AlphaFoldDB" id="A0AAD8XSN3"/>
<dbReference type="PANTHER" id="PTHR31827:SF1">
    <property type="entry name" value="EMB|CAB89363.1"/>
    <property type="match status" value="1"/>
</dbReference>
<dbReference type="InterPro" id="IPR056866">
    <property type="entry name" value="Znf_WRKY19"/>
</dbReference>
<gene>
    <name evidence="2" type="ORF">QTG54_016662</name>
</gene>
<proteinExistence type="predicted"/>
<evidence type="ECO:0000313" key="3">
    <source>
        <dbReference type="Proteomes" id="UP001224775"/>
    </source>
</evidence>
<evidence type="ECO:0000259" key="1">
    <source>
        <dbReference type="Pfam" id="PF24906"/>
    </source>
</evidence>
<dbReference type="EMBL" id="JATAAI010000061">
    <property type="protein sequence ID" value="KAK1732685.1"/>
    <property type="molecule type" value="Genomic_DNA"/>
</dbReference>
<protein>
    <recommendedName>
        <fullName evidence="1">WRKY19-like zinc finger domain-containing protein</fullName>
    </recommendedName>
</protein>
<accession>A0AAD8XSN3</accession>
<reference evidence="2" key="1">
    <citation type="submission" date="2023-06" db="EMBL/GenBank/DDBJ databases">
        <title>Survivors Of The Sea: Transcriptome response of Skeletonema marinoi to long-term dormancy.</title>
        <authorList>
            <person name="Pinder M.I.M."/>
            <person name="Kourtchenko O."/>
            <person name="Robertson E.K."/>
            <person name="Larsson T."/>
            <person name="Maumus F."/>
            <person name="Osuna-Cruz C.M."/>
            <person name="Vancaester E."/>
            <person name="Stenow R."/>
            <person name="Vandepoele K."/>
            <person name="Ploug H."/>
            <person name="Bruchert V."/>
            <person name="Godhe A."/>
            <person name="Topel M."/>
        </authorList>
    </citation>
    <scope>NUCLEOTIDE SEQUENCE</scope>
    <source>
        <strain evidence="2">R05AC</strain>
    </source>
</reference>
<comment type="caution">
    <text evidence="2">The sequence shown here is derived from an EMBL/GenBank/DDBJ whole genome shotgun (WGS) entry which is preliminary data.</text>
</comment>
<evidence type="ECO:0000313" key="2">
    <source>
        <dbReference type="EMBL" id="KAK1732685.1"/>
    </source>
</evidence>
<dbReference type="PANTHER" id="PTHR31827">
    <property type="entry name" value="EMB|CAB89363.1"/>
    <property type="match status" value="1"/>
</dbReference>
<dbReference type="Proteomes" id="UP001224775">
    <property type="component" value="Unassembled WGS sequence"/>
</dbReference>
<feature type="domain" description="WRKY19-like zinc finger" evidence="1">
    <location>
        <begin position="60"/>
        <end position="81"/>
    </location>
</feature>
<name>A0AAD8XSN3_9STRA</name>
<keyword evidence="3" id="KW-1185">Reference proteome</keyword>